<dbReference type="PANTHER" id="PTHR30327:SF1">
    <property type="entry name" value="UPF0301 PROTEIN YQGE"/>
    <property type="match status" value="1"/>
</dbReference>
<evidence type="ECO:0000256" key="2">
    <source>
        <dbReference type="HAMAP-Rule" id="MF_00758"/>
    </source>
</evidence>
<dbReference type="Proteomes" id="UP000619260">
    <property type="component" value="Unassembled WGS sequence"/>
</dbReference>
<evidence type="ECO:0000313" key="4">
    <source>
        <dbReference type="EMBL" id="GIJ51014.1"/>
    </source>
</evidence>
<dbReference type="NCBIfam" id="NF001270">
    <property type="entry name" value="PRK00228.2-2"/>
    <property type="match status" value="1"/>
</dbReference>
<dbReference type="Pfam" id="PF02622">
    <property type="entry name" value="DUF179"/>
    <property type="match status" value="1"/>
</dbReference>
<dbReference type="SUPFAM" id="SSF143456">
    <property type="entry name" value="VC0467-like"/>
    <property type="match status" value="1"/>
</dbReference>
<dbReference type="HAMAP" id="MF_00758">
    <property type="entry name" value="UPF0301"/>
    <property type="match status" value="1"/>
</dbReference>
<sequence>MQPGQGGPADAAGGAGGAGSGGSGPGGLSSGGGPGWPGASKGRSTESLTGRLLVATPSLRDPNFERTVVLLVAHEEGGALGVVLNRATEVPVAEVLGPWGTLADDPAVVFEGGPVQPEAAICLARARPNTAELDGFNRVSGVLGTVDLSTDPEALRAGVLGVRVFAGYAGWSPGQLENEIETGSWFVFDALPGDPFAGRPDDLWPMVLRRQGGLLAAVAHFPADPSLN</sequence>
<evidence type="ECO:0000256" key="3">
    <source>
        <dbReference type="SAM" id="MobiDB-lite"/>
    </source>
</evidence>
<dbReference type="Gene3D" id="3.40.1740.10">
    <property type="entry name" value="VC0467-like"/>
    <property type="match status" value="1"/>
</dbReference>
<feature type="region of interest" description="Disordered" evidence="3">
    <location>
        <begin position="1"/>
        <end position="44"/>
    </location>
</feature>
<organism evidence="4 5">
    <name type="scientific">Virgisporangium aliadipatigenens</name>
    <dbReference type="NCBI Taxonomy" id="741659"/>
    <lineage>
        <taxon>Bacteria</taxon>
        <taxon>Bacillati</taxon>
        <taxon>Actinomycetota</taxon>
        <taxon>Actinomycetes</taxon>
        <taxon>Micromonosporales</taxon>
        <taxon>Micromonosporaceae</taxon>
        <taxon>Virgisporangium</taxon>
    </lineage>
</organism>
<dbReference type="EMBL" id="BOPF01000043">
    <property type="protein sequence ID" value="GIJ51014.1"/>
    <property type="molecule type" value="Genomic_DNA"/>
</dbReference>
<dbReference type="RefSeq" id="WP_275415659.1">
    <property type="nucleotide sequence ID" value="NZ_BOPF01000043.1"/>
</dbReference>
<evidence type="ECO:0000256" key="1">
    <source>
        <dbReference type="ARBA" id="ARBA00009600"/>
    </source>
</evidence>
<keyword evidence="5" id="KW-1185">Reference proteome</keyword>
<accession>A0A8J3YSR6</accession>
<gene>
    <name evidence="4" type="ORF">Val02_79000</name>
</gene>
<proteinExistence type="inferred from homology"/>
<protein>
    <recommendedName>
        <fullName evidence="2">UPF0301 protein Val02_79000</fullName>
    </recommendedName>
</protein>
<dbReference type="GO" id="GO:0005829">
    <property type="term" value="C:cytosol"/>
    <property type="evidence" value="ECO:0007669"/>
    <property type="project" value="TreeGrafter"/>
</dbReference>
<name>A0A8J3YSR6_9ACTN</name>
<comment type="similarity">
    <text evidence="1 2">Belongs to the UPF0301 (AlgH) family.</text>
</comment>
<reference evidence="4" key="1">
    <citation type="submission" date="2021-01" db="EMBL/GenBank/DDBJ databases">
        <title>Whole genome shotgun sequence of Virgisporangium aliadipatigenens NBRC 105644.</title>
        <authorList>
            <person name="Komaki H."/>
            <person name="Tamura T."/>
        </authorList>
    </citation>
    <scope>NUCLEOTIDE SEQUENCE</scope>
    <source>
        <strain evidence="4">NBRC 105644</strain>
    </source>
</reference>
<dbReference type="PANTHER" id="PTHR30327">
    <property type="entry name" value="UNCHARACTERIZED PROTEIN YQGE"/>
    <property type="match status" value="1"/>
</dbReference>
<feature type="compositionally biased region" description="Gly residues" evidence="3">
    <location>
        <begin position="1"/>
        <end position="36"/>
    </location>
</feature>
<comment type="caution">
    <text evidence="4">The sequence shown here is derived from an EMBL/GenBank/DDBJ whole genome shotgun (WGS) entry which is preliminary data.</text>
</comment>
<dbReference type="AlphaFoldDB" id="A0A8J3YSR6"/>
<dbReference type="InterPro" id="IPR003774">
    <property type="entry name" value="AlgH-like"/>
</dbReference>
<evidence type="ECO:0000313" key="5">
    <source>
        <dbReference type="Proteomes" id="UP000619260"/>
    </source>
</evidence>